<accession>A0ABP9MW52</accession>
<name>A0ABP9MW52_9GAMM</name>
<proteinExistence type="predicted"/>
<gene>
    <name evidence="1" type="ORF">GCM10023338_17670</name>
</gene>
<protein>
    <submittedName>
        <fullName evidence="1">Uncharacterized protein</fullName>
    </submittedName>
</protein>
<evidence type="ECO:0000313" key="2">
    <source>
        <dbReference type="Proteomes" id="UP001500631"/>
    </source>
</evidence>
<comment type="caution">
    <text evidence="1">The sequence shown here is derived from an EMBL/GenBank/DDBJ whole genome shotgun (WGS) entry which is preliminary data.</text>
</comment>
<sequence length="177" mass="20307">MKKLDVCPTWEDFESLFLEFESEDERDQKIEDYENDFTFSVDGGCTLTGAFSEGFPEALEVEELIDEDTIDWATLDAGTPFMINYQGKQLQCYESGFEDDEEEAFYYEGITALSNLLLELGLVLKQFVPTGIGSDLVFALIPLEIWNKGLETFGLDELREIFVDFGDPKIFEYLMEE</sequence>
<dbReference type="Proteomes" id="UP001500631">
    <property type="component" value="Unassembled WGS sequence"/>
</dbReference>
<reference evidence="2" key="1">
    <citation type="journal article" date="2019" name="Int. J. Syst. Evol. Microbiol.">
        <title>The Global Catalogue of Microorganisms (GCM) 10K type strain sequencing project: providing services to taxonomists for standard genome sequencing and annotation.</title>
        <authorList>
            <consortium name="The Broad Institute Genomics Platform"/>
            <consortium name="The Broad Institute Genome Sequencing Center for Infectious Disease"/>
            <person name="Wu L."/>
            <person name="Ma J."/>
        </authorList>
    </citation>
    <scope>NUCLEOTIDE SEQUENCE [LARGE SCALE GENOMIC DNA]</scope>
    <source>
        <strain evidence="2">JCM 18424</strain>
    </source>
</reference>
<organism evidence="1 2">
    <name type="scientific">Wohlfahrtiimonas larvae</name>
    <dbReference type="NCBI Taxonomy" id="1157986"/>
    <lineage>
        <taxon>Bacteria</taxon>
        <taxon>Pseudomonadati</taxon>
        <taxon>Pseudomonadota</taxon>
        <taxon>Gammaproteobacteria</taxon>
        <taxon>Cardiobacteriales</taxon>
        <taxon>Ignatzschineriaceae</taxon>
        <taxon>Wohlfahrtiimonas</taxon>
    </lineage>
</organism>
<evidence type="ECO:0000313" key="1">
    <source>
        <dbReference type="EMBL" id="GAA5101516.1"/>
    </source>
</evidence>
<dbReference type="EMBL" id="BAABKE010000005">
    <property type="protein sequence ID" value="GAA5101516.1"/>
    <property type="molecule type" value="Genomic_DNA"/>
</dbReference>
<dbReference type="RefSeq" id="WP_077925668.1">
    <property type="nucleotide sequence ID" value="NZ_BAABKE010000005.1"/>
</dbReference>
<keyword evidence="2" id="KW-1185">Reference proteome</keyword>